<sequence>MRIAVPSTIEPPEELGAVHFVGLGGAGLSAIARLMLARGVPVSGSDAQPSAVLDALARDGAVTHVGHHADHLGGVSTVIASTAVRDDNPEIVEALRRGLRLWPRSAGLRSVMDGHTTVAVAGTHGKTTTTAMLTCALVGAGVDPSFAIGAEVASLGANARRGTGEVLVAEADESDGAFLVYHPAAAVVTNVDADHLDTWGTEEAYAAAFTEFIGTVAEFVVLSADDPGARALAAPAAERGLEVLLAGFADDAEVRGTDVVVDGTRSTFTAWRGRERLGPVELAVPGDHYVQDALMALAAGLRLGADPHGLVAGLATYTGAHRRMQPLGEVAGVRVYDSYAHHPTEIRADLAAARQVAGDDRLVVAFQPHLVSRTRIFGAAMGAELSAADLVVVADLYLAREDPDPQVGAELVADAVVGVPVLLGGAVADLPALLLDHLRPGDLLLTLGAGDITTAGPVVLDLLRARA</sequence>
<dbReference type="Gene3D" id="3.90.190.20">
    <property type="entry name" value="Mur ligase, C-terminal domain"/>
    <property type="match status" value="1"/>
</dbReference>
<protein>
    <recommendedName>
        <fullName evidence="3 14">UDP-N-acetylmuramate--L-alanine ligase</fullName>
        <ecNumber evidence="3 14">6.3.2.8</ecNumber>
    </recommendedName>
    <alternativeName>
        <fullName evidence="14">UDP-N-acetylmuramoyl-L-alanine synthetase</fullName>
    </alternativeName>
</protein>
<dbReference type="InterPro" id="IPR036565">
    <property type="entry name" value="Mur-like_cat_sf"/>
</dbReference>
<evidence type="ECO:0000256" key="14">
    <source>
        <dbReference type="HAMAP-Rule" id="MF_00046"/>
    </source>
</evidence>
<evidence type="ECO:0000259" key="16">
    <source>
        <dbReference type="Pfam" id="PF02875"/>
    </source>
</evidence>
<keyword evidence="9 14" id="KW-0133">Cell shape</keyword>
<evidence type="ECO:0000313" key="18">
    <source>
        <dbReference type="EMBL" id="EFQ84333.1"/>
    </source>
</evidence>
<dbReference type="UniPathway" id="UPA00219"/>
<dbReference type="PANTHER" id="PTHR43445">
    <property type="entry name" value="UDP-N-ACETYLMURAMATE--L-ALANINE LIGASE-RELATED"/>
    <property type="match status" value="1"/>
</dbReference>
<dbReference type="InterPro" id="IPR050061">
    <property type="entry name" value="MurCDEF_pg_biosynth"/>
</dbReference>
<dbReference type="GO" id="GO:0051301">
    <property type="term" value="P:cell division"/>
    <property type="evidence" value="ECO:0007669"/>
    <property type="project" value="UniProtKB-KW"/>
</dbReference>
<comment type="function">
    <text evidence="14">Cell wall formation.</text>
</comment>
<accession>E2S963</accession>
<evidence type="ECO:0000256" key="6">
    <source>
        <dbReference type="ARBA" id="ARBA00022618"/>
    </source>
</evidence>
<dbReference type="GO" id="GO:0005524">
    <property type="term" value="F:ATP binding"/>
    <property type="evidence" value="ECO:0007669"/>
    <property type="project" value="UniProtKB-UniRule"/>
</dbReference>
<dbReference type="Gene3D" id="3.40.1190.10">
    <property type="entry name" value="Mur-like, catalytic domain"/>
    <property type="match status" value="1"/>
</dbReference>
<keyword evidence="4 14" id="KW-0963">Cytoplasm</keyword>
<feature type="domain" description="Mur ligase central" evidence="17">
    <location>
        <begin position="120"/>
        <end position="299"/>
    </location>
</feature>
<dbReference type="STRING" id="585531.HMPREF0063_11049"/>
<dbReference type="Gene3D" id="3.40.50.720">
    <property type="entry name" value="NAD(P)-binding Rossmann-like Domain"/>
    <property type="match status" value="1"/>
</dbReference>
<comment type="similarity">
    <text evidence="14">Belongs to the MurCDEF family.</text>
</comment>
<feature type="domain" description="Mur ligase C-terminal" evidence="16">
    <location>
        <begin position="322"/>
        <end position="450"/>
    </location>
</feature>
<evidence type="ECO:0000256" key="8">
    <source>
        <dbReference type="ARBA" id="ARBA00022840"/>
    </source>
</evidence>
<reference evidence="18" key="1">
    <citation type="submission" date="2010-08" db="EMBL/GenBank/DDBJ databases">
        <authorList>
            <person name="Muzny D."/>
            <person name="Qin X."/>
            <person name="Buhay C."/>
            <person name="Dugan-Rocha S."/>
            <person name="Ding Y."/>
            <person name="Chen G."/>
            <person name="Hawes A."/>
            <person name="Holder M."/>
            <person name="Jhangiani S."/>
            <person name="Johnson A."/>
            <person name="Khan Z."/>
            <person name="Li Z."/>
            <person name="Liu W."/>
            <person name="Liu X."/>
            <person name="Perez L."/>
            <person name="Shen H."/>
            <person name="Wang Q."/>
            <person name="Watt J."/>
            <person name="Xi L."/>
            <person name="Xin Y."/>
            <person name="Zhou J."/>
            <person name="Deng J."/>
            <person name="Jiang H."/>
            <person name="Liu Y."/>
            <person name="Qu J."/>
            <person name="Song X.-Z."/>
            <person name="Zhang L."/>
            <person name="Villasana D."/>
            <person name="Johnson A."/>
            <person name="Liu J."/>
            <person name="Liyanage D."/>
            <person name="Lorensuhewa L."/>
            <person name="Robinson T."/>
            <person name="Song A."/>
            <person name="Song B.-B."/>
            <person name="Dinh H."/>
            <person name="Thornton R."/>
            <person name="Coyle M."/>
            <person name="Francisco L."/>
            <person name="Jackson L."/>
            <person name="Javaid M."/>
            <person name="Korchina V."/>
            <person name="Kovar C."/>
            <person name="Mata R."/>
            <person name="Mathew T."/>
            <person name="Ngo R."/>
            <person name="Nguyen L."/>
            <person name="Nguyen N."/>
            <person name="Okwuonu G."/>
            <person name="Ongeri F."/>
            <person name="Pham C."/>
            <person name="Simmons D."/>
            <person name="Wilczek-Boney K."/>
            <person name="Hale W."/>
            <person name="Jakkamsetti A."/>
            <person name="Pham P."/>
            <person name="Ruth R."/>
            <person name="San Lucas F."/>
            <person name="Warren J."/>
            <person name="Zhang J."/>
            <person name="Zhao Z."/>
            <person name="Zhou C."/>
            <person name="Zhu D."/>
            <person name="Lee S."/>
            <person name="Bess C."/>
            <person name="Blankenburg K."/>
            <person name="Forbes L."/>
            <person name="Fu Q."/>
            <person name="Gubbala S."/>
            <person name="Hirani K."/>
            <person name="Jayaseelan J.C."/>
            <person name="Lara F."/>
            <person name="Munidasa M."/>
            <person name="Palculict T."/>
            <person name="Patil S."/>
            <person name="Pu L.-L."/>
            <person name="Saada N."/>
            <person name="Tang L."/>
            <person name="Weissenberger G."/>
            <person name="Zhu Y."/>
            <person name="Hemphill L."/>
            <person name="Shang Y."/>
            <person name="Youmans B."/>
            <person name="Ayvaz T."/>
            <person name="Ross M."/>
            <person name="Santibanez J."/>
            <person name="Aqrawi P."/>
            <person name="Gross S."/>
            <person name="Joshi V."/>
            <person name="Fowler G."/>
            <person name="Nazareth L."/>
            <person name="Reid J."/>
            <person name="Worley K."/>
            <person name="Petrosino J."/>
            <person name="Highlander S."/>
            <person name="Gibbs R."/>
        </authorList>
    </citation>
    <scope>NUCLEOTIDE SEQUENCE [LARGE SCALE GENOMIC DNA]</scope>
    <source>
        <strain evidence="18">DSM 15272</strain>
    </source>
</reference>
<dbReference type="GO" id="GO:0071555">
    <property type="term" value="P:cell wall organization"/>
    <property type="evidence" value="ECO:0007669"/>
    <property type="project" value="UniProtKB-KW"/>
</dbReference>
<keyword evidence="7 14" id="KW-0547">Nucleotide-binding</keyword>
<keyword evidence="11 14" id="KW-0131">Cell cycle</keyword>
<proteinExistence type="inferred from homology"/>
<dbReference type="Proteomes" id="UP000003111">
    <property type="component" value="Unassembled WGS sequence"/>
</dbReference>
<comment type="subcellular location">
    <subcellularLocation>
        <location evidence="1 14">Cytoplasm</location>
    </subcellularLocation>
</comment>
<evidence type="ECO:0000256" key="7">
    <source>
        <dbReference type="ARBA" id="ARBA00022741"/>
    </source>
</evidence>
<evidence type="ECO:0000313" key="19">
    <source>
        <dbReference type="Proteomes" id="UP000003111"/>
    </source>
</evidence>
<dbReference type="Pfam" id="PF08245">
    <property type="entry name" value="Mur_ligase_M"/>
    <property type="match status" value="1"/>
</dbReference>
<dbReference type="Pfam" id="PF01225">
    <property type="entry name" value="Mur_ligase"/>
    <property type="match status" value="1"/>
</dbReference>
<dbReference type="InterPro" id="IPR004101">
    <property type="entry name" value="Mur_ligase_C"/>
</dbReference>
<dbReference type="GO" id="GO:0008763">
    <property type="term" value="F:UDP-N-acetylmuramate-L-alanine ligase activity"/>
    <property type="evidence" value="ECO:0007669"/>
    <property type="project" value="UniProtKB-UniRule"/>
</dbReference>
<dbReference type="eggNOG" id="COG0773">
    <property type="taxonomic scope" value="Bacteria"/>
</dbReference>
<keyword evidence="19" id="KW-1185">Reference proteome</keyword>
<dbReference type="GO" id="GO:0005737">
    <property type="term" value="C:cytoplasm"/>
    <property type="evidence" value="ECO:0007669"/>
    <property type="project" value="UniProtKB-SubCell"/>
</dbReference>
<dbReference type="InterPro" id="IPR036615">
    <property type="entry name" value="Mur_ligase_C_dom_sf"/>
</dbReference>
<dbReference type="RefSeq" id="WP_007078071.1">
    <property type="nucleotide sequence ID" value="NZ_CM001024.1"/>
</dbReference>
<evidence type="ECO:0000256" key="12">
    <source>
        <dbReference type="ARBA" id="ARBA00023316"/>
    </source>
</evidence>
<dbReference type="SUPFAM" id="SSF51984">
    <property type="entry name" value="MurCD N-terminal domain"/>
    <property type="match status" value="1"/>
</dbReference>
<dbReference type="HOGENOM" id="CLU_028104_2_1_11"/>
<evidence type="ECO:0000256" key="10">
    <source>
        <dbReference type="ARBA" id="ARBA00022984"/>
    </source>
</evidence>
<dbReference type="AlphaFoldDB" id="E2S963"/>
<evidence type="ECO:0000256" key="11">
    <source>
        <dbReference type="ARBA" id="ARBA00023306"/>
    </source>
</evidence>
<evidence type="ECO:0000256" key="1">
    <source>
        <dbReference type="ARBA" id="ARBA00004496"/>
    </source>
</evidence>
<dbReference type="SUPFAM" id="SSF53623">
    <property type="entry name" value="MurD-like peptide ligases, catalytic domain"/>
    <property type="match status" value="1"/>
</dbReference>
<dbReference type="SUPFAM" id="SSF53244">
    <property type="entry name" value="MurD-like peptide ligases, peptide-binding domain"/>
    <property type="match status" value="1"/>
</dbReference>
<evidence type="ECO:0000256" key="5">
    <source>
        <dbReference type="ARBA" id="ARBA00022598"/>
    </source>
</evidence>
<dbReference type="HAMAP" id="MF_00046">
    <property type="entry name" value="MurC"/>
    <property type="match status" value="1"/>
</dbReference>
<name>E2S963_9ACTN</name>
<dbReference type="InterPro" id="IPR000713">
    <property type="entry name" value="Mur_ligase_N"/>
</dbReference>
<keyword evidence="10 14" id="KW-0573">Peptidoglycan synthesis</keyword>
<keyword evidence="5 14" id="KW-0436">Ligase</keyword>
<keyword evidence="8 14" id="KW-0067">ATP-binding</keyword>
<dbReference type="EC" id="6.3.2.8" evidence="3 14"/>
<evidence type="ECO:0000256" key="2">
    <source>
        <dbReference type="ARBA" id="ARBA00004752"/>
    </source>
</evidence>
<keyword evidence="6 14" id="KW-0132">Cell division</keyword>
<feature type="domain" description="Mur ligase N-terminal catalytic" evidence="15">
    <location>
        <begin position="18"/>
        <end position="114"/>
    </location>
</feature>
<gene>
    <name evidence="14 18" type="primary">murC</name>
    <name evidence="18" type="ORF">HMPREF0063_11049</name>
</gene>
<dbReference type="EMBL" id="ACLF03000003">
    <property type="protein sequence ID" value="EFQ84333.1"/>
    <property type="molecule type" value="Genomic_DNA"/>
</dbReference>
<dbReference type="PANTHER" id="PTHR43445:SF3">
    <property type="entry name" value="UDP-N-ACETYLMURAMATE--L-ALANINE LIGASE"/>
    <property type="match status" value="1"/>
</dbReference>
<evidence type="ECO:0000256" key="13">
    <source>
        <dbReference type="ARBA" id="ARBA00047833"/>
    </source>
</evidence>
<evidence type="ECO:0000259" key="17">
    <source>
        <dbReference type="Pfam" id="PF08245"/>
    </source>
</evidence>
<evidence type="ECO:0000259" key="15">
    <source>
        <dbReference type="Pfam" id="PF01225"/>
    </source>
</evidence>
<comment type="caution">
    <text evidence="18">The sequence shown here is derived from an EMBL/GenBank/DDBJ whole genome shotgun (WGS) entry which is preliminary data.</text>
</comment>
<dbReference type="NCBIfam" id="TIGR01082">
    <property type="entry name" value="murC"/>
    <property type="match status" value="1"/>
</dbReference>
<comment type="catalytic activity">
    <reaction evidence="13 14">
        <text>UDP-N-acetyl-alpha-D-muramate + L-alanine + ATP = UDP-N-acetyl-alpha-D-muramoyl-L-alanine + ADP + phosphate + H(+)</text>
        <dbReference type="Rhea" id="RHEA:23372"/>
        <dbReference type="ChEBI" id="CHEBI:15378"/>
        <dbReference type="ChEBI" id="CHEBI:30616"/>
        <dbReference type="ChEBI" id="CHEBI:43474"/>
        <dbReference type="ChEBI" id="CHEBI:57972"/>
        <dbReference type="ChEBI" id="CHEBI:70757"/>
        <dbReference type="ChEBI" id="CHEBI:83898"/>
        <dbReference type="ChEBI" id="CHEBI:456216"/>
        <dbReference type="EC" id="6.3.2.8"/>
    </reaction>
</comment>
<evidence type="ECO:0000256" key="9">
    <source>
        <dbReference type="ARBA" id="ARBA00022960"/>
    </source>
</evidence>
<comment type="pathway">
    <text evidence="2 14">Cell wall biogenesis; peptidoglycan biosynthesis.</text>
</comment>
<evidence type="ECO:0000256" key="4">
    <source>
        <dbReference type="ARBA" id="ARBA00022490"/>
    </source>
</evidence>
<keyword evidence="12 14" id="KW-0961">Cell wall biogenesis/degradation</keyword>
<dbReference type="GO" id="GO:0008360">
    <property type="term" value="P:regulation of cell shape"/>
    <property type="evidence" value="ECO:0007669"/>
    <property type="project" value="UniProtKB-KW"/>
</dbReference>
<dbReference type="InterPro" id="IPR005758">
    <property type="entry name" value="UDP-N-AcMur_Ala_ligase_MurC"/>
</dbReference>
<dbReference type="GO" id="GO:0009252">
    <property type="term" value="P:peptidoglycan biosynthetic process"/>
    <property type="evidence" value="ECO:0007669"/>
    <property type="project" value="UniProtKB-UniRule"/>
</dbReference>
<dbReference type="Pfam" id="PF02875">
    <property type="entry name" value="Mur_ligase_C"/>
    <property type="match status" value="1"/>
</dbReference>
<feature type="binding site" evidence="14">
    <location>
        <begin position="122"/>
        <end position="128"/>
    </location>
    <ligand>
        <name>ATP</name>
        <dbReference type="ChEBI" id="CHEBI:30616"/>
    </ligand>
</feature>
<evidence type="ECO:0000256" key="3">
    <source>
        <dbReference type="ARBA" id="ARBA00012211"/>
    </source>
</evidence>
<organism evidence="18 19">
    <name type="scientific">Aeromicrobium marinum DSM 15272</name>
    <dbReference type="NCBI Taxonomy" id="585531"/>
    <lineage>
        <taxon>Bacteria</taxon>
        <taxon>Bacillati</taxon>
        <taxon>Actinomycetota</taxon>
        <taxon>Actinomycetes</taxon>
        <taxon>Propionibacteriales</taxon>
        <taxon>Nocardioidaceae</taxon>
        <taxon>Aeromicrobium</taxon>
    </lineage>
</organism>
<dbReference type="OrthoDB" id="9804126at2"/>
<dbReference type="InterPro" id="IPR013221">
    <property type="entry name" value="Mur_ligase_cen"/>
</dbReference>